<dbReference type="GO" id="GO:0016899">
    <property type="term" value="F:oxidoreductase activity, acting on the CH-OH group of donors, oxygen as acceptor"/>
    <property type="evidence" value="ECO:0007669"/>
    <property type="project" value="InterPro"/>
</dbReference>
<dbReference type="RefSeq" id="WP_083240412.1">
    <property type="nucleotide sequence ID" value="NZ_LPWG01000007.1"/>
</dbReference>
<comment type="caution">
    <text evidence="5">The sequence shown here is derived from an EMBL/GenBank/DDBJ whole genome shotgun (WGS) entry which is preliminary data.</text>
</comment>
<organism evidence="5 6">
    <name type="scientific">Methyloceanibacter methanicus</name>
    <dbReference type="NCBI Taxonomy" id="1774968"/>
    <lineage>
        <taxon>Bacteria</taxon>
        <taxon>Pseudomonadati</taxon>
        <taxon>Pseudomonadota</taxon>
        <taxon>Alphaproteobacteria</taxon>
        <taxon>Hyphomicrobiales</taxon>
        <taxon>Hyphomicrobiaceae</taxon>
        <taxon>Methyloceanibacter</taxon>
    </lineage>
</organism>
<dbReference type="PROSITE" id="PS51387">
    <property type="entry name" value="FAD_PCMH"/>
    <property type="match status" value="1"/>
</dbReference>
<evidence type="ECO:0000256" key="2">
    <source>
        <dbReference type="ARBA" id="ARBA00022827"/>
    </source>
</evidence>
<dbReference type="PANTHER" id="PTHR43762:SF1">
    <property type="entry name" value="D-ARABINONO-1,4-LACTONE OXIDASE"/>
    <property type="match status" value="1"/>
</dbReference>
<evidence type="ECO:0000313" key="6">
    <source>
        <dbReference type="Proteomes" id="UP000094501"/>
    </source>
</evidence>
<sequence>MDSQQDVTVKNWDGTWTYHPRVKVRPESVEDLVEIVTDPVRFPSPVRPAGSMHSTARMNGDDEGGTMVDMTAMNRILHFTDDTVTVEAGAPMATSPRR</sequence>
<dbReference type="STRING" id="1774968.AUC68_00735"/>
<dbReference type="PANTHER" id="PTHR43762">
    <property type="entry name" value="L-GULONOLACTONE OXIDASE"/>
    <property type="match status" value="1"/>
</dbReference>
<dbReference type="EMBL" id="LPWG01000007">
    <property type="protein sequence ID" value="ODS00336.1"/>
    <property type="molecule type" value="Genomic_DNA"/>
</dbReference>
<feature type="domain" description="FAD-binding PCMH-type" evidence="4">
    <location>
        <begin position="16"/>
        <end position="98"/>
    </location>
</feature>
<evidence type="ECO:0000313" key="5">
    <source>
        <dbReference type="EMBL" id="ODS00336.1"/>
    </source>
</evidence>
<dbReference type="InterPro" id="IPR016166">
    <property type="entry name" value="FAD-bd_PCMH"/>
</dbReference>
<name>A0A1E3W3G4_9HYPH</name>
<dbReference type="InterPro" id="IPR010031">
    <property type="entry name" value="FAD_lactone_oxidase-like"/>
</dbReference>
<accession>A0A1E3W3G4</accession>
<keyword evidence="1" id="KW-0285">Flavoprotein</keyword>
<reference evidence="5 6" key="1">
    <citation type="journal article" date="2016" name="Environ. Microbiol.">
        <title>New Methyloceanibacter diversity from North Sea sediments includes methanotroph containing solely the soluble methane monooxygenase.</title>
        <authorList>
            <person name="Vekeman B."/>
            <person name="Kerckhof F.M."/>
            <person name="Cremers G."/>
            <person name="de Vos P."/>
            <person name="Vandamme P."/>
            <person name="Boon N."/>
            <person name="Op den Camp H.J."/>
            <person name="Heylen K."/>
        </authorList>
    </citation>
    <scope>NUCLEOTIDE SEQUENCE [LARGE SCALE GENOMIC DNA]</scope>
    <source>
        <strain evidence="5 6">R-67174</strain>
    </source>
</reference>
<dbReference type="Proteomes" id="UP000094501">
    <property type="component" value="Unassembled WGS sequence"/>
</dbReference>
<dbReference type="InterPro" id="IPR006094">
    <property type="entry name" value="Oxid_FAD_bind_N"/>
</dbReference>
<keyword evidence="6" id="KW-1185">Reference proteome</keyword>
<dbReference type="OrthoDB" id="9800184at2"/>
<evidence type="ECO:0000256" key="1">
    <source>
        <dbReference type="ARBA" id="ARBA00022630"/>
    </source>
</evidence>
<dbReference type="AlphaFoldDB" id="A0A1E3W3G4"/>
<dbReference type="InterPro" id="IPR016167">
    <property type="entry name" value="FAD-bd_PCMH_sub1"/>
</dbReference>
<dbReference type="GO" id="GO:0071949">
    <property type="term" value="F:FAD binding"/>
    <property type="evidence" value="ECO:0007669"/>
    <property type="project" value="InterPro"/>
</dbReference>
<dbReference type="SUPFAM" id="SSF56176">
    <property type="entry name" value="FAD-binding/transporter-associated domain-like"/>
    <property type="match status" value="1"/>
</dbReference>
<feature type="region of interest" description="Disordered" evidence="3">
    <location>
        <begin position="44"/>
        <end position="67"/>
    </location>
</feature>
<dbReference type="Gene3D" id="3.30.43.10">
    <property type="entry name" value="Uridine Diphospho-n-acetylenolpyruvylglucosamine Reductase, domain 2"/>
    <property type="match status" value="1"/>
</dbReference>
<proteinExistence type="predicted"/>
<protein>
    <recommendedName>
        <fullName evidence="4">FAD-binding PCMH-type domain-containing protein</fullName>
    </recommendedName>
</protein>
<evidence type="ECO:0000259" key="4">
    <source>
        <dbReference type="PROSITE" id="PS51387"/>
    </source>
</evidence>
<keyword evidence="2" id="KW-0274">FAD</keyword>
<evidence type="ECO:0000256" key="3">
    <source>
        <dbReference type="SAM" id="MobiDB-lite"/>
    </source>
</evidence>
<gene>
    <name evidence="5" type="ORF">AUC68_00735</name>
</gene>
<dbReference type="Pfam" id="PF01565">
    <property type="entry name" value="FAD_binding_4"/>
    <property type="match status" value="1"/>
</dbReference>
<dbReference type="InterPro" id="IPR036318">
    <property type="entry name" value="FAD-bd_PCMH-like_sf"/>
</dbReference>